<sequence length="360" mass="40818">MSDEFKQRVINDFIAELDAARATAAPPSYAAIEQLAEELRQRTQQPPGGPVISLLSSTVNDLFTKQRRRLPRWEMTRSLVIVFREMAARRGLAPDVAIGTVAKWKQRHEKALKLLNCVKRSSEGQAGTSQLQLPRFQRQADGPFDDEDERRAVLLDWARKQQPGVTASGMRVARSLQPCLVLEEWCSRLRIYDPHGIPAHLQTAELADHLQSSSDRYAREAEPTTLQAHGQRMLRRADAVALWIVLEETALRQPPYLDLPPHVWRGQLQHLLDLTNLIQVTLQIRPAGSAHFCARGPIRLLRFRQADVPDVLVLQEWQHGLYPPDSPLVREYYAVLSELAVSAALPDDSTQILRSILKRQ</sequence>
<dbReference type="Proteomes" id="UP000183413">
    <property type="component" value="Unassembled WGS sequence"/>
</dbReference>
<evidence type="ECO:0000313" key="2">
    <source>
        <dbReference type="EMBL" id="SFQ29002.1"/>
    </source>
</evidence>
<dbReference type="AlphaFoldDB" id="A0A1I5XAJ7"/>
<organism evidence="2 3">
    <name type="scientific">Actinomadura madurae</name>
    <dbReference type="NCBI Taxonomy" id="1993"/>
    <lineage>
        <taxon>Bacteria</taxon>
        <taxon>Bacillati</taxon>
        <taxon>Actinomycetota</taxon>
        <taxon>Actinomycetes</taxon>
        <taxon>Streptosporangiales</taxon>
        <taxon>Thermomonosporaceae</taxon>
        <taxon>Actinomadura</taxon>
    </lineage>
</organism>
<keyword evidence="3" id="KW-1185">Reference proteome</keyword>
<dbReference type="STRING" id="1993.SAMN04489713_12644"/>
<protein>
    <recommendedName>
        <fullName evidence="1">DUF5753 domain-containing protein</fullName>
    </recommendedName>
</protein>
<dbReference type="InParanoid" id="A0A1I5XAJ7"/>
<dbReference type="EMBL" id="FOVH01000026">
    <property type="protein sequence ID" value="SFQ29002.1"/>
    <property type="molecule type" value="Genomic_DNA"/>
</dbReference>
<name>A0A1I5XAJ7_9ACTN</name>
<proteinExistence type="predicted"/>
<dbReference type="RefSeq" id="WP_075024627.1">
    <property type="nucleotide sequence ID" value="NZ_FOVH01000026.1"/>
</dbReference>
<evidence type="ECO:0000259" key="1">
    <source>
        <dbReference type="Pfam" id="PF19054"/>
    </source>
</evidence>
<dbReference type="Pfam" id="PF19054">
    <property type="entry name" value="DUF5753"/>
    <property type="match status" value="1"/>
</dbReference>
<evidence type="ECO:0000313" key="3">
    <source>
        <dbReference type="Proteomes" id="UP000183413"/>
    </source>
</evidence>
<gene>
    <name evidence="2" type="ORF">SAMN04489713_12644</name>
</gene>
<feature type="domain" description="DUF5753" evidence="1">
    <location>
        <begin position="180"/>
        <end position="354"/>
    </location>
</feature>
<dbReference type="InterPro" id="IPR043917">
    <property type="entry name" value="DUF5753"/>
</dbReference>
<accession>A0A1I5XAJ7</accession>
<reference evidence="2 3" key="1">
    <citation type="submission" date="2016-10" db="EMBL/GenBank/DDBJ databases">
        <authorList>
            <person name="de Groot N.N."/>
        </authorList>
    </citation>
    <scope>NUCLEOTIDE SEQUENCE [LARGE SCALE GENOMIC DNA]</scope>
    <source>
        <strain evidence="2 3">DSM 43067</strain>
    </source>
</reference>
<dbReference type="OrthoDB" id="4285266at2"/>